<gene>
    <name evidence="2" type="ORF">OB914_09705</name>
    <name evidence="1" type="ORF">OB916_09575</name>
</gene>
<organism evidence="2 4">
    <name type="scientific">Halapricum hydrolyticum</name>
    <dbReference type="NCBI Taxonomy" id="2979991"/>
    <lineage>
        <taxon>Archaea</taxon>
        <taxon>Methanobacteriati</taxon>
        <taxon>Methanobacteriota</taxon>
        <taxon>Stenosarchaea group</taxon>
        <taxon>Halobacteria</taxon>
        <taxon>Halobacteriales</taxon>
        <taxon>Haloarculaceae</taxon>
        <taxon>Halapricum</taxon>
    </lineage>
</organism>
<sequence length="85" mass="9021">MPVRPAARTTAGRNGSGTIPATEWVVFTRETPTDPMVHTGTLRADDEADARERAASLFPGVDARWLCPADAIDRDGSTLEAGEPA</sequence>
<evidence type="ECO:0000313" key="1">
    <source>
        <dbReference type="EMBL" id="MCU4718310.1"/>
    </source>
</evidence>
<proteinExistence type="predicted"/>
<dbReference type="Proteomes" id="UP001209746">
    <property type="component" value="Unassembled WGS sequence"/>
</dbReference>
<reference evidence="2" key="1">
    <citation type="submission" date="2023-02" db="EMBL/GenBank/DDBJ databases">
        <title>Enrichment on poylsaccharides allowed isolation of novel metabolic and taxonomic groups of Haloarchaea.</title>
        <authorList>
            <person name="Sorokin D.Y."/>
            <person name="Elcheninov A.G."/>
            <person name="Khizhniak T.V."/>
            <person name="Kolganova T.V."/>
            <person name="Kublanov I.V."/>
        </authorList>
    </citation>
    <scope>NUCLEOTIDE SEQUENCE</scope>
    <source>
        <strain evidence="1 3">HArc-curdl5-1</strain>
        <strain evidence="2">HArc-curdl7</strain>
    </source>
</reference>
<keyword evidence="3" id="KW-1185">Reference proteome</keyword>
<dbReference type="AlphaFoldDB" id="A0AAE3IBQ2"/>
<evidence type="ECO:0000313" key="2">
    <source>
        <dbReference type="EMBL" id="MCU4727242.1"/>
    </source>
</evidence>
<dbReference type="Proteomes" id="UP001208186">
    <property type="component" value="Unassembled WGS sequence"/>
</dbReference>
<evidence type="ECO:0000313" key="4">
    <source>
        <dbReference type="Proteomes" id="UP001209746"/>
    </source>
</evidence>
<evidence type="ECO:0000313" key="3">
    <source>
        <dbReference type="Proteomes" id="UP001208186"/>
    </source>
</evidence>
<dbReference type="InterPro" id="IPR038693">
    <property type="entry name" value="PaaB_sf"/>
</dbReference>
<name>A0AAE3IBQ2_9EURY</name>
<protein>
    <submittedName>
        <fullName evidence="2">RSAM-partnered protein</fullName>
    </submittedName>
</protein>
<accession>A0AAE3IBQ2</accession>
<dbReference type="Gene3D" id="3.10.20.520">
    <property type="entry name" value="Phenylacetic acid degradation B"/>
    <property type="match status" value="1"/>
</dbReference>
<dbReference type="EMBL" id="JAOPKD010000008">
    <property type="protein sequence ID" value="MCU4727242.1"/>
    <property type="molecule type" value="Genomic_DNA"/>
</dbReference>
<dbReference type="RefSeq" id="WP_315909068.1">
    <property type="nucleotide sequence ID" value="NZ_JAOPKC010000009.1"/>
</dbReference>
<dbReference type="EMBL" id="JAOPKC010000009">
    <property type="protein sequence ID" value="MCU4718310.1"/>
    <property type="molecule type" value="Genomic_DNA"/>
</dbReference>
<comment type="caution">
    <text evidence="2">The sequence shown here is derived from an EMBL/GenBank/DDBJ whole genome shotgun (WGS) entry which is preliminary data.</text>
</comment>